<dbReference type="RefSeq" id="WP_377714518.1">
    <property type="nucleotide sequence ID" value="NZ_JBHSMP010000032.1"/>
</dbReference>
<protein>
    <submittedName>
        <fullName evidence="1">DUF3987 domain-containing protein</fullName>
    </submittedName>
</protein>
<dbReference type="EMBL" id="JBHSMP010000032">
    <property type="protein sequence ID" value="MFC5431365.1"/>
    <property type="molecule type" value="Genomic_DNA"/>
</dbReference>
<dbReference type="InterPro" id="IPR025048">
    <property type="entry name" value="DUF3987"/>
</dbReference>
<name>A0ABW0JEM1_9BURK</name>
<gene>
    <name evidence="1" type="ORF">ACFPTO_21550</name>
</gene>
<evidence type="ECO:0000313" key="2">
    <source>
        <dbReference type="Proteomes" id="UP001596103"/>
    </source>
</evidence>
<reference evidence="2" key="1">
    <citation type="journal article" date="2019" name="Int. J. Syst. Evol. Microbiol.">
        <title>The Global Catalogue of Microorganisms (GCM) 10K type strain sequencing project: providing services to taxonomists for standard genome sequencing and annotation.</title>
        <authorList>
            <consortium name="The Broad Institute Genomics Platform"/>
            <consortium name="The Broad Institute Genome Sequencing Center for Infectious Disease"/>
            <person name="Wu L."/>
            <person name="Ma J."/>
        </authorList>
    </citation>
    <scope>NUCLEOTIDE SEQUENCE [LARGE SCALE GENOMIC DNA]</scope>
    <source>
        <strain evidence="2">CCUG 56042</strain>
    </source>
</reference>
<comment type="caution">
    <text evidence="1">The sequence shown here is derived from an EMBL/GenBank/DDBJ whole genome shotgun (WGS) entry which is preliminary data.</text>
</comment>
<organism evidence="1 2">
    <name type="scientific">Paraburkholderia denitrificans</name>
    <dbReference type="NCBI Taxonomy" id="694025"/>
    <lineage>
        <taxon>Bacteria</taxon>
        <taxon>Pseudomonadati</taxon>
        <taxon>Pseudomonadota</taxon>
        <taxon>Betaproteobacteria</taxon>
        <taxon>Burkholderiales</taxon>
        <taxon>Burkholderiaceae</taxon>
        <taxon>Paraburkholderia</taxon>
    </lineage>
</organism>
<evidence type="ECO:0000313" key="1">
    <source>
        <dbReference type="EMBL" id="MFC5431365.1"/>
    </source>
</evidence>
<dbReference type="Pfam" id="PF13148">
    <property type="entry name" value="DUF3987"/>
    <property type="match status" value="1"/>
</dbReference>
<accession>A0ABW0JEM1</accession>
<sequence length="438" mass="49069">MYPSSYSHDFYLPDVNRFPSDALETKMRSLHDSQHAVIGIPSVVAGPIVLHAGIAYANPVANMISPNGHIGVFGINTMVSGNSGCGKSEAKKAAFAPMFQFQRAQLEKPESDDRIETHVMNNATMPAIIKCAAKYSILNEIDDEFSSAQTGSMVRYANIRNQFFDGHTFSVERATAGRYILHEPRFMSLVLTQPHVRIAFDKKHGPHLRTVGLATRTQFAEYAGDPVGLNLVPIDTSKWDDQANHLLYVWGEIVHGRMSRATVRFSPKATFALQAIREEYRVRGLPGGDLHSLPEHAARQSENIQRIATGMHVFEQLPGDVSDETVERAAAIGRWFTAQYKQRFLPKPEIPQVPREHTEAAHLEQVMFEAARRSGECMVKLKDLLSYAPNYGMTKAAVQRALIVLCSNDRTRIIKSQGKPDWIALNPMYFPIYRWPGH</sequence>
<proteinExistence type="predicted"/>
<dbReference type="Proteomes" id="UP001596103">
    <property type="component" value="Unassembled WGS sequence"/>
</dbReference>
<keyword evidence="2" id="KW-1185">Reference proteome</keyword>